<feature type="domain" description="Caspase family p10" evidence="9">
    <location>
        <begin position="299"/>
        <end position="387"/>
    </location>
</feature>
<evidence type="ECO:0000256" key="2">
    <source>
        <dbReference type="ARBA" id="ARBA00022670"/>
    </source>
</evidence>
<evidence type="ECO:0000259" key="10">
    <source>
        <dbReference type="PROSITE" id="PS50208"/>
    </source>
</evidence>
<dbReference type="InterPro" id="IPR002398">
    <property type="entry name" value="Pept_C14"/>
</dbReference>
<feature type="domain" description="Caspase family p20" evidence="10">
    <location>
        <begin position="862"/>
        <end position="990"/>
    </location>
</feature>
<dbReference type="PRINTS" id="PR00376">
    <property type="entry name" value="IL1BCENZYME"/>
</dbReference>
<evidence type="ECO:0000256" key="5">
    <source>
        <dbReference type="ARBA" id="ARBA00022807"/>
    </source>
</evidence>
<feature type="domain" description="Caspase family p10" evidence="9">
    <location>
        <begin position="1014"/>
        <end position="1102"/>
    </location>
</feature>
<dbReference type="OMA" id="VKETECF"/>
<dbReference type="PROSITE" id="PS01122">
    <property type="entry name" value="CASPASE_CYS"/>
    <property type="match status" value="2"/>
</dbReference>
<dbReference type="GO" id="GO:0006508">
    <property type="term" value="P:proteolysis"/>
    <property type="evidence" value="ECO:0007669"/>
    <property type="project" value="UniProtKB-KW"/>
</dbReference>
<dbReference type="InterPro" id="IPR011600">
    <property type="entry name" value="Pept_C14_caspase"/>
</dbReference>
<dbReference type="GO" id="GO:0006915">
    <property type="term" value="P:apoptotic process"/>
    <property type="evidence" value="ECO:0007669"/>
    <property type="project" value="UniProtKB-KW"/>
</dbReference>
<feature type="domain" description="Caspase family p10" evidence="9">
    <location>
        <begin position="633"/>
        <end position="669"/>
    </location>
</feature>
<dbReference type="VEuPathDB" id="VectorBase:CSON011090"/>
<evidence type="ECO:0000313" key="11">
    <source>
        <dbReference type="EMBL" id="SSX18895.1"/>
    </source>
</evidence>
<proteinExistence type="inferred from homology"/>
<reference evidence="11" key="1">
    <citation type="submission" date="2018-07" db="EMBL/GenBank/DDBJ databases">
        <authorList>
            <person name="Quirk P.G."/>
            <person name="Krulwich T.A."/>
        </authorList>
    </citation>
    <scope>NUCLEOTIDE SEQUENCE</scope>
</reference>
<dbReference type="AlphaFoldDB" id="A0A336LMF0"/>
<feature type="compositionally biased region" description="Low complexity" evidence="8">
    <location>
        <begin position="800"/>
        <end position="819"/>
    </location>
</feature>
<dbReference type="Gene3D" id="1.10.533.10">
    <property type="entry name" value="Death Domain, Fas"/>
    <property type="match status" value="1"/>
</dbReference>
<evidence type="ECO:0000256" key="4">
    <source>
        <dbReference type="ARBA" id="ARBA00022801"/>
    </source>
</evidence>
<dbReference type="Pfam" id="PF00656">
    <property type="entry name" value="Peptidase_C14"/>
    <property type="match status" value="3"/>
</dbReference>
<dbReference type="InterPro" id="IPR002138">
    <property type="entry name" value="Pept_C14_p10"/>
</dbReference>
<name>A0A336LMF0_CULSO</name>
<dbReference type="EMBL" id="UFQT01000046">
    <property type="protein sequence ID" value="SSX18895.1"/>
    <property type="molecule type" value="Genomic_DNA"/>
</dbReference>
<dbReference type="InterPro" id="IPR033139">
    <property type="entry name" value="Caspase_cys_AS"/>
</dbReference>
<feature type="region of interest" description="Disordered" evidence="8">
    <location>
        <begin position="770"/>
        <end position="819"/>
    </location>
</feature>
<feature type="domain" description="Caspase family p20" evidence="10">
    <location>
        <begin position="152"/>
        <end position="282"/>
    </location>
</feature>
<dbReference type="PROSITE" id="PS50208">
    <property type="entry name" value="CASPASE_P20"/>
    <property type="match status" value="3"/>
</dbReference>
<accession>A0A336LMF0</accession>
<dbReference type="Gene3D" id="3.40.50.1460">
    <property type="match status" value="3"/>
</dbReference>
<evidence type="ECO:0000256" key="8">
    <source>
        <dbReference type="SAM" id="MobiDB-lite"/>
    </source>
</evidence>
<evidence type="ECO:0000259" key="9">
    <source>
        <dbReference type="PROSITE" id="PS50207"/>
    </source>
</evidence>
<dbReference type="CDD" id="cd01671">
    <property type="entry name" value="CARD"/>
    <property type="match status" value="1"/>
</dbReference>
<feature type="domain" description="Caspase family p20" evidence="10">
    <location>
        <begin position="493"/>
        <end position="620"/>
    </location>
</feature>
<dbReference type="PROSITE" id="PS50207">
    <property type="entry name" value="CASPASE_P10"/>
    <property type="match status" value="3"/>
</dbReference>
<dbReference type="PANTHER" id="PTHR47901:SF8">
    <property type="entry name" value="CASPASE-3"/>
    <property type="match status" value="1"/>
</dbReference>
<dbReference type="InterPro" id="IPR001309">
    <property type="entry name" value="Pept_C14_p20"/>
</dbReference>
<evidence type="ECO:0000256" key="1">
    <source>
        <dbReference type="ARBA" id="ARBA00010134"/>
    </source>
</evidence>
<keyword evidence="3" id="KW-0053">Apoptosis</keyword>
<dbReference type="SUPFAM" id="SSF47986">
    <property type="entry name" value="DEATH domain"/>
    <property type="match status" value="1"/>
</dbReference>
<organism evidence="11">
    <name type="scientific">Culicoides sonorensis</name>
    <name type="common">Biting midge</name>
    <dbReference type="NCBI Taxonomy" id="179676"/>
    <lineage>
        <taxon>Eukaryota</taxon>
        <taxon>Metazoa</taxon>
        <taxon>Ecdysozoa</taxon>
        <taxon>Arthropoda</taxon>
        <taxon>Hexapoda</taxon>
        <taxon>Insecta</taxon>
        <taxon>Pterygota</taxon>
        <taxon>Neoptera</taxon>
        <taxon>Endopterygota</taxon>
        <taxon>Diptera</taxon>
        <taxon>Nematocera</taxon>
        <taxon>Chironomoidea</taxon>
        <taxon>Ceratopogonidae</taxon>
        <taxon>Ceratopogoninae</taxon>
        <taxon>Culicoides</taxon>
        <taxon>Monoculicoides</taxon>
    </lineage>
</organism>
<comment type="similarity">
    <text evidence="1 7">Belongs to the peptidase C14A family.</text>
</comment>
<dbReference type="InterPro" id="IPR029030">
    <property type="entry name" value="Caspase-like_dom_sf"/>
</dbReference>
<gene>
    <name evidence="11" type="primary">CSON011090</name>
</gene>
<protein>
    <submittedName>
        <fullName evidence="11">CSON011090 protein</fullName>
    </submittedName>
</protein>
<evidence type="ECO:0000256" key="7">
    <source>
        <dbReference type="RuleBase" id="RU003971"/>
    </source>
</evidence>
<keyword evidence="6" id="KW-0865">Zymogen</keyword>
<dbReference type="SMART" id="SM00115">
    <property type="entry name" value="CASc"/>
    <property type="match status" value="3"/>
</dbReference>
<dbReference type="SUPFAM" id="SSF52129">
    <property type="entry name" value="Caspase-like"/>
    <property type="match status" value="3"/>
</dbReference>
<keyword evidence="4" id="KW-0378">Hydrolase</keyword>
<dbReference type="PANTHER" id="PTHR47901">
    <property type="entry name" value="CASPASE RECRUITMENT DOMAIN-CONTAINING PROTEIN 18"/>
    <property type="match status" value="1"/>
</dbReference>
<keyword evidence="2" id="KW-0645">Protease</keyword>
<evidence type="ECO:0000256" key="6">
    <source>
        <dbReference type="ARBA" id="ARBA00023145"/>
    </source>
</evidence>
<dbReference type="InterPro" id="IPR011029">
    <property type="entry name" value="DEATH-like_dom_sf"/>
</dbReference>
<dbReference type="InterPro" id="IPR015917">
    <property type="entry name" value="Pept_C14A"/>
</dbReference>
<keyword evidence="5" id="KW-0788">Thiol protease</keyword>
<evidence type="ECO:0000256" key="3">
    <source>
        <dbReference type="ARBA" id="ARBA00022703"/>
    </source>
</evidence>
<sequence length="1120" mass="127479">MPKKLKKKSSKIIKKLIKLTNFDLLLEICIKMEKFADKVLENVLNTDLTIYERHKCLINLLVNVGYNEFLSICRMHFPNAAILLEPDENRNTLNSENLKNNERSGAVKKSHTKVTLEPYAGVIQQKVKVKRRNRIHNSDHSEIKIYNMTEKKRGVLVFVNIIDFNDKSKYRIGAEADKASVLDLFNQFGFTLFYYENLTQMQFNGILKALSHDSNDYLKEANSLVFILSSHGRVIQDTVYVDFSDGAYCSTDSILNNFNNVNCPSLHGKPKIFLFPFRRGDKYDCGIKTVINISDDEQILGSVPTFSDIAICYGTVPGYVTHRQKDIGSWFIHAFTGVLAKYAYNTSFEDLMKIVQSKITDYSKTADGKLQTISLELRGFKKLYFNPGISVLGEVPANEVISAEKSELMKKREEPLKEVISVKDHVDIEGNYLQDGNNQMKLKSNQNHEQNEENLQLVPYKGEINYHLNVERAGRLSYAKKFNIKTYEMMKKQRGVLFLINNINFKSNSHRNGAEVDKERLLALFSQLGFQLFYYEDLGFQHFRILLKQFVVSEVLKNTDCLVFGLLTHGDDNGKHAYAEFCCGMYVNVQHIIDHFSNLNCTHLIGKPKIFLFPFCRGTLSDCGVKQSSNFEGTQALPTLSDTVICHATSPGFMSIRDPVKGGRFLQTLKMEQNDRLTILKNMQRLIDATDYELLADKCQQAKLLSNVMVKNIENDSNDTITRHKNLLKKITERGPTAFTVFKGICETDFKEAADILKFSPIDDNQKTFLSISESKRENERERREMYEGKSLSRVDAKSEPSTSNNGSSSSSSKSNGNKNENLLRLEAYDGPIQKILEVKRATRFGTVTRPGIETYSMKSKHRGVLFLVNIIDFKEKDKRRNGAESDKEVLLDLFNQMGFKLFYYENINADQFSSLIKQLSSAGCLRMADCLVFGLLTHGSLTGQTTYVEFSDGLYYPTEQIVQEFSNTNCKYLQGKPKIFLFPFCRGDRSDKGVIIYRQRSSRIETDNSAQFIEERIPTSSDIAICYATVPGFLTHRDPKEGSWYIQGLTSVFAKHAHDAPFEDLMKLVELEVGSKNTDSGAIQTSSVEYRGFSKVLYFNPGYFGDTSETETNGNVTNN</sequence>
<feature type="compositionally biased region" description="Basic and acidic residues" evidence="8">
    <location>
        <begin position="774"/>
        <end position="799"/>
    </location>
</feature>
<dbReference type="GO" id="GO:0004197">
    <property type="term" value="F:cysteine-type endopeptidase activity"/>
    <property type="evidence" value="ECO:0007669"/>
    <property type="project" value="InterPro"/>
</dbReference>